<sequence length="180" mass="20368">MWVFGYGSLVWKVGFPYESKLIGYIKGYNRRFYQHSTDHRGTAEKPGRVVTLIPTDDNEACVWGIAYKIRADDVENVVSHLDHREKGGYERKEVTFYPRDGSDAFKLTVYYGASDNFQYAGESDIDSIAQQVVKSVGPSGKNVDYVCSLANAMREIAPQVNDEHLFVLEAKVLELIKKDS</sequence>
<dbReference type="Gene3D" id="3.10.490.10">
    <property type="entry name" value="Gamma-glutamyl cyclotransferase-like"/>
    <property type="match status" value="1"/>
</dbReference>
<reference evidence="7 8" key="1">
    <citation type="journal article" date="2024" name="BMC Genomics">
        <title>De novo assembly and annotation of Popillia japonica's genome with initial clues to its potential as an invasive pest.</title>
        <authorList>
            <person name="Cucini C."/>
            <person name="Boschi S."/>
            <person name="Funari R."/>
            <person name="Cardaioli E."/>
            <person name="Iannotti N."/>
            <person name="Marturano G."/>
            <person name="Paoli F."/>
            <person name="Bruttini M."/>
            <person name="Carapelli A."/>
            <person name="Frati F."/>
            <person name="Nardi F."/>
        </authorList>
    </citation>
    <scope>NUCLEOTIDE SEQUENCE [LARGE SCALE GENOMIC DNA]</scope>
    <source>
        <strain evidence="7">DMR45628</strain>
    </source>
</reference>
<comment type="similarity">
    <text evidence="1">Belongs to the gamma-glutamylcyclotransferase family. ChaC subfamily.</text>
</comment>
<comment type="function">
    <text evidence="5">Catalyzes the cleavage of glutathione into 5-oxo-L-proline and a Cys-Gly dipeptide. Acts specifically on glutathione, but not on other gamma-glutamyl peptides.</text>
</comment>
<evidence type="ECO:0000313" key="8">
    <source>
        <dbReference type="Proteomes" id="UP001458880"/>
    </source>
</evidence>
<dbReference type="AlphaFoldDB" id="A0AAW1NL56"/>
<dbReference type="GO" id="GO:0005737">
    <property type="term" value="C:cytoplasm"/>
    <property type="evidence" value="ECO:0007669"/>
    <property type="project" value="TreeGrafter"/>
</dbReference>
<comment type="catalytic activity">
    <reaction evidence="6">
        <text>glutathione = L-cysteinylglycine + 5-oxo-L-proline</text>
        <dbReference type="Rhea" id="RHEA:47724"/>
        <dbReference type="ChEBI" id="CHEBI:57925"/>
        <dbReference type="ChEBI" id="CHEBI:58402"/>
        <dbReference type="ChEBI" id="CHEBI:61694"/>
        <dbReference type="EC" id="4.3.2.7"/>
    </reaction>
</comment>
<comment type="caution">
    <text evidence="7">The sequence shown here is derived from an EMBL/GenBank/DDBJ whole genome shotgun (WGS) entry which is preliminary data.</text>
</comment>
<evidence type="ECO:0000256" key="5">
    <source>
        <dbReference type="ARBA" id="ARBA00045227"/>
    </source>
</evidence>
<keyword evidence="3" id="KW-0456">Lyase</keyword>
<dbReference type="InterPro" id="IPR036568">
    <property type="entry name" value="GGCT-like_sf"/>
</dbReference>
<evidence type="ECO:0000256" key="3">
    <source>
        <dbReference type="ARBA" id="ARBA00023239"/>
    </source>
</evidence>
<dbReference type="InterPro" id="IPR006840">
    <property type="entry name" value="ChaC"/>
</dbReference>
<dbReference type="PANTHER" id="PTHR12192:SF2">
    <property type="entry name" value="GLUTATHIONE-SPECIFIC GAMMA-GLUTAMYLCYCLOTRANSFERASE 2"/>
    <property type="match status" value="1"/>
</dbReference>
<accession>A0AAW1NL56</accession>
<dbReference type="SUPFAM" id="SSF110857">
    <property type="entry name" value="Gamma-glutamyl cyclotransferase-like"/>
    <property type="match status" value="1"/>
</dbReference>
<name>A0AAW1NL56_POPJA</name>
<evidence type="ECO:0000256" key="6">
    <source>
        <dbReference type="ARBA" id="ARBA00048073"/>
    </source>
</evidence>
<proteinExistence type="inferred from homology"/>
<organism evidence="7 8">
    <name type="scientific">Popillia japonica</name>
    <name type="common">Japanese beetle</name>
    <dbReference type="NCBI Taxonomy" id="7064"/>
    <lineage>
        <taxon>Eukaryota</taxon>
        <taxon>Metazoa</taxon>
        <taxon>Ecdysozoa</taxon>
        <taxon>Arthropoda</taxon>
        <taxon>Hexapoda</taxon>
        <taxon>Insecta</taxon>
        <taxon>Pterygota</taxon>
        <taxon>Neoptera</taxon>
        <taxon>Endopterygota</taxon>
        <taxon>Coleoptera</taxon>
        <taxon>Polyphaga</taxon>
        <taxon>Scarabaeiformia</taxon>
        <taxon>Scarabaeidae</taxon>
        <taxon>Rutelinae</taxon>
        <taxon>Popillia</taxon>
    </lineage>
</organism>
<dbReference type="EC" id="4.3.2.7" evidence="2"/>
<dbReference type="GO" id="GO:0006751">
    <property type="term" value="P:glutathione catabolic process"/>
    <property type="evidence" value="ECO:0007669"/>
    <property type="project" value="InterPro"/>
</dbReference>
<evidence type="ECO:0000256" key="4">
    <source>
        <dbReference type="ARBA" id="ARBA00043195"/>
    </source>
</evidence>
<evidence type="ECO:0000313" key="7">
    <source>
        <dbReference type="EMBL" id="KAK9758712.1"/>
    </source>
</evidence>
<dbReference type="Proteomes" id="UP001458880">
    <property type="component" value="Unassembled WGS sequence"/>
</dbReference>
<keyword evidence="8" id="KW-1185">Reference proteome</keyword>
<evidence type="ECO:0000256" key="2">
    <source>
        <dbReference type="ARBA" id="ARBA00012344"/>
    </source>
</evidence>
<dbReference type="EMBL" id="JASPKY010000003">
    <property type="protein sequence ID" value="KAK9758712.1"/>
    <property type="molecule type" value="Genomic_DNA"/>
</dbReference>
<dbReference type="InterPro" id="IPR013024">
    <property type="entry name" value="GGCT-like"/>
</dbReference>
<dbReference type="Pfam" id="PF04752">
    <property type="entry name" value="ChaC"/>
    <property type="match status" value="1"/>
</dbReference>
<dbReference type="GO" id="GO:0061928">
    <property type="term" value="F:glutathione specific gamma-glutamylcyclotransferase activity"/>
    <property type="evidence" value="ECO:0007669"/>
    <property type="project" value="UniProtKB-EC"/>
</dbReference>
<evidence type="ECO:0000256" key="1">
    <source>
        <dbReference type="ARBA" id="ARBA00009662"/>
    </source>
</evidence>
<dbReference type="PANTHER" id="PTHR12192">
    <property type="entry name" value="CATION TRANSPORT PROTEIN CHAC-RELATED"/>
    <property type="match status" value="1"/>
</dbReference>
<dbReference type="CDD" id="cd06661">
    <property type="entry name" value="GGCT_like"/>
    <property type="match status" value="1"/>
</dbReference>
<gene>
    <name evidence="7" type="ORF">QE152_g575</name>
</gene>
<protein>
    <recommendedName>
        <fullName evidence="2">glutathione-specific gamma-glutamylcyclotransferase</fullName>
        <ecNumber evidence="2">4.3.2.7</ecNumber>
    </recommendedName>
    <alternativeName>
        <fullName evidence="4">Cation transport regulator-like protein 2</fullName>
    </alternativeName>
</protein>